<dbReference type="Proteomes" id="UP000288805">
    <property type="component" value="Unassembled WGS sequence"/>
</dbReference>
<protein>
    <recommendedName>
        <fullName evidence="5">Root meristem growth factor 8</fullName>
    </recommendedName>
</protein>
<gene>
    <name evidence="3" type="ORF">CK203_027565</name>
</gene>
<feature type="region of interest" description="Disordered" evidence="1">
    <location>
        <begin position="68"/>
        <end position="104"/>
    </location>
</feature>
<name>A0A438JBD3_VITVI</name>
<feature type="signal peptide" evidence="2">
    <location>
        <begin position="1"/>
        <end position="22"/>
    </location>
</feature>
<reference evidence="3 4" key="1">
    <citation type="journal article" date="2018" name="PLoS Genet.">
        <title>Population sequencing reveals clonal diversity and ancestral inbreeding in the grapevine cultivar Chardonnay.</title>
        <authorList>
            <person name="Roach M.J."/>
            <person name="Johnson D.L."/>
            <person name="Bohlmann J."/>
            <person name="van Vuuren H.J."/>
            <person name="Jones S.J."/>
            <person name="Pretorius I.S."/>
            <person name="Schmidt S.A."/>
            <person name="Borneman A.R."/>
        </authorList>
    </citation>
    <scope>NUCLEOTIDE SEQUENCE [LARGE SCALE GENOMIC DNA]</scope>
    <source>
        <strain evidence="4">cv. Chardonnay</strain>
        <tissue evidence="3">Leaf</tissue>
    </source>
</reference>
<keyword evidence="2" id="KW-0732">Signal</keyword>
<dbReference type="AlphaFoldDB" id="A0A438JBD3"/>
<evidence type="ECO:0000256" key="2">
    <source>
        <dbReference type="SAM" id="SignalP"/>
    </source>
</evidence>
<evidence type="ECO:0000313" key="4">
    <source>
        <dbReference type="Proteomes" id="UP000288805"/>
    </source>
</evidence>
<evidence type="ECO:0000313" key="3">
    <source>
        <dbReference type="EMBL" id="RVX06266.1"/>
    </source>
</evidence>
<comment type="caution">
    <text evidence="3">The sequence shown here is derived from an EMBL/GenBank/DDBJ whole genome shotgun (WGS) entry which is preliminary data.</text>
</comment>
<evidence type="ECO:0000256" key="1">
    <source>
        <dbReference type="SAM" id="MobiDB-lite"/>
    </source>
</evidence>
<organism evidence="3 4">
    <name type="scientific">Vitis vinifera</name>
    <name type="common">Grape</name>
    <dbReference type="NCBI Taxonomy" id="29760"/>
    <lineage>
        <taxon>Eukaryota</taxon>
        <taxon>Viridiplantae</taxon>
        <taxon>Streptophyta</taxon>
        <taxon>Embryophyta</taxon>
        <taxon>Tracheophyta</taxon>
        <taxon>Spermatophyta</taxon>
        <taxon>Magnoliopsida</taxon>
        <taxon>eudicotyledons</taxon>
        <taxon>Gunneridae</taxon>
        <taxon>Pentapetalae</taxon>
        <taxon>rosids</taxon>
        <taxon>Vitales</taxon>
        <taxon>Vitaceae</taxon>
        <taxon>Viteae</taxon>
        <taxon>Vitis</taxon>
    </lineage>
</organism>
<evidence type="ECO:0008006" key="5">
    <source>
        <dbReference type="Google" id="ProtNLM"/>
    </source>
</evidence>
<dbReference type="EMBL" id="QGNW01000052">
    <property type="protein sequence ID" value="RVX06266.1"/>
    <property type="molecule type" value="Genomic_DNA"/>
</dbReference>
<feature type="compositionally biased region" description="Basic and acidic residues" evidence="1">
    <location>
        <begin position="83"/>
        <end position="96"/>
    </location>
</feature>
<proteinExistence type="predicted"/>
<feature type="chain" id="PRO_5019344007" description="Root meristem growth factor 8" evidence="2">
    <location>
        <begin position="23"/>
        <end position="139"/>
    </location>
</feature>
<accession>A0A438JBD3</accession>
<sequence length="139" mass="15952">MELIVITMLCIGLLILLTPCASLQIQLQPLHGQAHDDLISLHLGDAYDLQQHSFSKMPRKFRLIQVKRDGEKDSMSQHHKKKADFSGKPYDKEPGLRRGRGGTMKEWMEGADMSQFFTMDYSHVRRRRPIHNKSVPVGP</sequence>